<accession>A0A392W3S3</accession>
<organism evidence="1 2">
    <name type="scientific">Trifolium medium</name>
    <dbReference type="NCBI Taxonomy" id="97028"/>
    <lineage>
        <taxon>Eukaryota</taxon>
        <taxon>Viridiplantae</taxon>
        <taxon>Streptophyta</taxon>
        <taxon>Embryophyta</taxon>
        <taxon>Tracheophyta</taxon>
        <taxon>Spermatophyta</taxon>
        <taxon>Magnoliopsida</taxon>
        <taxon>eudicotyledons</taxon>
        <taxon>Gunneridae</taxon>
        <taxon>Pentapetalae</taxon>
        <taxon>rosids</taxon>
        <taxon>fabids</taxon>
        <taxon>Fabales</taxon>
        <taxon>Fabaceae</taxon>
        <taxon>Papilionoideae</taxon>
        <taxon>50 kb inversion clade</taxon>
        <taxon>NPAAA clade</taxon>
        <taxon>Hologalegina</taxon>
        <taxon>IRL clade</taxon>
        <taxon>Trifolieae</taxon>
        <taxon>Trifolium</taxon>
    </lineage>
</organism>
<reference evidence="1 2" key="1">
    <citation type="journal article" date="2018" name="Front. Plant Sci.">
        <title>Red Clover (Trifolium pratense) and Zigzag Clover (T. medium) - A Picture of Genomic Similarities and Differences.</title>
        <authorList>
            <person name="Dluhosova J."/>
            <person name="Istvanek J."/>
            <person name="Nedelnik J."/>
            <person name="Repkova J."/>
        </authorList>
    </citation>
    <scope>NUCLEOTIDE SEQUENCE [LARGE SCALE GENOMIC DNA]</scope>
    <source>
        <strain evidence="2">cv. 10/8</strain>
        <tissue evidence="1">Leaf</tissue>
    </source>
</reference>
<proteinExistence type="predicted"/>
<dbReference type="EMBL" id="LXQA011382171">
    <property type="protein sequence ID" value="MCI95278.1"/>
    <property type="molecule type" value="Genomic_DNA"/>
</dbReference>
<sequence length="31" mass="3210">CNLRGVGGGDFGIDYDAVGCCEDEVDDASEE</sequence>
<feature type="non-terminal residue" evidence="1">
    <location>
        <position position="1"/>
    </location>
</feature>
<dbReference type="Proteomes" id="UP000265520">
    <property type="component" value="Unassembled WGS sequence"/>
</dbReference>
<evidence type="ECO:0000313" key="1">
    <source>
        <dbReference type="EMBL" id="MCI95278.1"/>
    </source>
</evidence>
<dbReference type="AlphaFoldDB" id="A0A392W3S3"/>
<protein>
    <submittedName>
        <fullName evidence="1">Uncharacterized protein</fullName>
    </submittedName>
</protein>
<comment type="caution">
    <text evidence="1">The sequence shown here is derived from an EMBL/GenBank/DDBJ whole genome shotgun (WGS) entry which is preliminary data.</text>
</comment>
<name>A0A392W3S3_9FABA</name>
<keyword evidence="2" id="KW-1185">Reference proteome</keyword>
<evidence type="ECO:0000313" key="2">
    <source>
        <dbReference type="Proteomes" id="UP000265520"/>
    </source>
</evidence>